<organism evidence="1">
    <name type="scientific">Anguilla anguilla</name>
    <name type="common">European freshwater eel</name>
    <name type="synonym">Muraena anguilla</name>
    <dbReference type="NCBI Taxonomy" id="7936"/>
    <lineage>
        <taxon>Eukaryota</taxon>
        <taxon>Metazoa</taxon>
        <taxon>Chordata</taxon>
        <taxon>Craniata</taxon>
        <taxon>Vertebrata</taxon>
        <taxon>Euteleostomi</taxon>
        <taxon>Actinopterygii</taxon>
        <taxon>Neopterygii</taxon>
        <taxon>Teleostei</taxon>
        <taxon>Anguilliformes</taxon>
        <taxon>Anguillidae</taxon>
        <taxon>Anguilla</taxon>
    </lineage>
</organism>
<reference evidence="1" key="1">
    <citation type="submission" date="2014-11" db="EMBL/GenBank/DDBJ databases">
        <authorList>
            <person name="Amaro Gonzalez C."/>
        </authorList>
    </citation>
    <scope>NUCLEOTIDE SEQUENCE</scope>
</reference>
<name>A0A0E9VVY4_ANGAN</name>
<dbReference type="AlphaFoldDB" id="A0A0E9VVY4"/>
<accession>A0A0E9VVY4</accession>
<proteinExistence type="predicted"/>
<protein>
    <submittedName>
        <fullName evidence="1">Uncharacterized protein</fullName>
    </submittedName>
</protein>
<evidence type="ECO:0000313" key="1">
    <source>
        <dbReference type="EMBL" id="JAH81490.1"/>
    </source>
</evidence>
<sequence length="34" mass="3530">MASSSSSSHLRSAASRSKGFSINAVTGLVFLEPF</sequence>
<dbReference type="EMBL" id="GBXM01027087">
    <property type="protein sequence ID" value="JAH81490.1"/>
    <property type="molecule type" value="Transcribed_RNA"/>
</dbReference>
<reference evidence="1" key="2">
    <citation type="journal article" date="2015" name="Fish Shellfish Immunol.">
        <title>Early steps in the European eel (Anguilla anguilla)-Vibrio vulnificus interaction in the gills: Role of the RtxA13 toxin.</title>
        <authorList>
            <person name="Callol A."/>
            <person name="Pajuelo D."/>
            <person name="Ebbesson L."/>
            <person name="Teles M."/>
            <person name="MacKenzie S."/>
            <person name="Amaro C."/>
        </authorList>
    </citation>
    <scope>NUCLEOTIDE SEQUENCE</scope>
</reference>